<dbReference type="EMBL" id="SOAU01000001">
    <property type="protein sequence ID" value="TDT16761.1"/>
    <property type="molecule type" value="Genomic_DNA"/>
</dbReference>
<organism evidence="1 2">
    <name type="scientific">Ilumatobacter fluminis</name>
    <dbReference type="NCBI Taxonomy" id="467091"/>
    <lineage>
        <taxon>Bacteria</taxon>
        <taxon>Bacillati</taxon>
        <taxon>Actinomycetota</taxon>
        <taxon>Acidimicrobiia</taxon>
        <taxon>Acidimicrobiales</taxon>
        <taxon>Ilumatobacteraceae</taxon>
        <taxon>Ilumatobacter</taxon>
    </lineage>
</organism>
<reference evidence="1 2" key="1">
    <citation type="submission" date="2019-03" db="EMBL/GenBank/DDBJ databases">
        <title>Sequencing the genomes of 1000 actinobacteria strains.</title>
        <authorList>
            <person name="Klenk H.-P."/>
        </authorList>
    </citation>
    <scope>NUCLEOTIDE SEQUENCE [LARGE SCALE GENOMIC DNA]</scope>
    <source>
        <strain evidence="1 2">DSM 18936</strain>
    </source>
</reference>
<dbReference type="Proteomes" id="UP000294558">
    <property type="component" value="Unassembled WGS sequence"/>
</dbReference>
<sequence>MPSPDPTSAVNELSVIADTIDRQRERVGAIAEPFLGTEREDVVTTVHEAERQLLMASRALQRAIRTLR</sequence>
<protein>
    <submittedName>
        <fullName evidence="1">Uncharacterized protein</fullName>
    </submittedName>
</protein>
<keyword evidence="2" id="KW-1185">Reference proteome</keyword>
<evidence type="ECO:0000313" key="1">
    <source>
        <dbReference type="EMBL" id="TDT16761.1"/>
    </source>
</evidence>
<dbReference type="RefSeq" id="WP_133869103.1">
    <property type="nucleotide sequence ID" value="NZ_JAVJPS010000002.1"/>
</dbReference>
<dbReference type="AlphaFoldDB" id="A0A4R7I030"/>
<name>A0A4R7I030_9ACTN</name>
<dbReference type="OrthoDB" id="9868574at2"/>
<accession>A0A4R7I030</accession>
<gene>
    <name evidence="1" type="ORF">BDK89_2358</name>
</gene>
<evidence type="ECO:0000313" key="2">
    <source>
        <dbReference type="Proteomes" id="UP000294558"/>
    </source>
</evidence>
<proteinExistence type="predicted"/>
<comment type="caution">
    <text evidence="1">The sequence shown here is derived from an EMBL/GenBank/DDBJ whole genome shotgun (WGS) entry which is preliminary data.</text>
</comment>